<dbReference type="GO" id="GO:0000155">
    <property type="term" value="F:phosphorelay sensor kinase activity"/>
    <property type="evidence" value="ECO:0007669"/>
    <property type="project" value="InterPro"/>
</dbReference>
<dbReference type="CDD" id="cd00082">
    <property type="entry name" value="HisKA"/>
    <property type="match status" value="1"/>
</dbReference>
<dbReference type="EC" id="2.7.13.3" evidence="2"/>
<evidence type="ECO:0000313" key="9">
    <source>
        <dbReference type="Proteomes" id="UP000435357"/>
    </source>
</evidence>
<dbReference type="SUPFAM" id="SSF47384">
    <property type="entry name" value="Homodimeric domain of signal transducing histidine kinase"/>
    <property type="match status" value="1"/>
</dbReference>
<feature type="chain" id="PRO_5026749556" description="histidine kinase" evidence="6">
    <location>
        <begin position="21"/>
        <end position="717"/>
    </location>
</feature>
<reference evidence="8 9" key="1">
    <citation type="submission" date="2019-09" db="EMBL/GenBank/DDBJ databases">
        <title>Genomes of Cryomorphaceae.</title>
        <authorList>
            <person name="Bowman J.P."/>
        </authorList>
    </citation>
    <scope>NUCLEOTIDE SEQUENCE [LARGE SCALE GENOMIC DNA]</scope>
    <source>
        <strain evidence="8 9">KCTC 52047</strain>
    </source>
</reference>
<sequence>MNKIATIFICFIFSTIQFFAAVDTISVSDEMNERFIGSRVSVFTDSTGSMSVLDVLDKSFTENTTSVVSFDPSQNAQWIKFNLKNELNSSEVIIEVDYPILDYIALYEETDGKVRMIGKKGEEFSFDQRGNEYPSFLFKVNIPKGETKTYFIRAKSGEVINLPVFVGGNDDMMSTLTTRSLIYGIYAGVMLVMFFYNFFIYLTTRIRSYLYYVLYIAMVGLVQATLNGYTFRLFWPDSPEVAQHSLFVINALTALFSIIFFFEFVSIKRISKPLYYIVIGSGSIYLIELVLVFSGNFNDAYSVMNIAALLLALSMLISAIYAAFKKSRTAIYFSIAWGFFLTSVIIFVLKDSGVLEYNLFTANVLEYGSGLETIMLAFGLADYINVLRKQNEIAQKEALEVSKENERLIKRQNIVLEQKVQERTKELSLTNSELNEALDELKEAQTQLVEQEKMASLGQLTAGIAHEINNPINFVTANINPLKRDIEDIIEVFEKYQSIKNGDDFELKIDEINELIEELEVDYLKDEINSLLRGIDEGARRTAEIVRGLKVFSRAEEQDIKKVDLLEGLESTITLLNSTIKNEVEVERDFENIPKVECYAGKINQVFMNILSNAVQAVKEDKSRSEPGKIRLKSYSKDEDVYIQFIDNGPGIDQEVINKVFEPFFTTKPVGEGTGLGLSITRSIIQKHNGEIKVENNKDRGVTFTIKLPKYQVTDDK</sequence>
<evidence type="ECO:0000256" key="3">
    <source>
        <dbReference type="ARBA" id="ARBA00022553"/>
    </source>
</evidence>
<keyword evidence="6" id="KW-0732">Signal</keyword>
<keyword evidence="4" id="KW-0175">Coiled coil</keyword>
<evidence type="ECO:0000256" key="5">
    <source>
        <dbReference type="SAM" id="Phobius"/>
    </source>
</evidence>
<dbReference type="PANTHER" id="PTHR43065">
    <property type="entry name" value="SENSOR HISTIDINE KINASE"/>
    <property type="match status" value="1"/>
</dbReference>
<organism evidence="8 9">
    <name type="scientific">Salibacter halophilus</name>
    <dbReference type="NCBI Taxonomy" id="1803916"/>
    <lineage>
        <taxon>Bacteria</taxon>
        <taxon>Pseudomonadati</taxon>
        <taxon>Bacteroidota</taxon>
        <taxon>Flavobacteriia</taxon>
        <taxon>Flavobacteriales</taxon>
        <taxon>Salibacteraceae</taxon>
        <taxon>Salibacter</taxon>
    </lineage>
</organism>
<dbReference type="InterPro" id="IPR003661">
    <property type="entry name" value="HisK_dim/P_dom"/>
</dbReference>
<dbReference type="PROSITE" id="PS50109">
    <property type="entry name" value="HIS_KIN"/>
    <property type="match status" value="1"/>
</dbReference>
<comment type="caution">
    <text evidence="8">The sequence shown here is derived from an EMBL/GenBank/DDBJ whole genome shotgun (WGS) entry which is preliminary data.</text>
</comment>
<dbReference type="InterPro" id="IPR003594">
    <property type="entry name" value="HATPase_dom"/>
</dbReference>
<keyword evidence="5" id="KW-0472">Membrane</keyword>
<dbReference type="SUPFAM" id="SSF55874">
    <property type="entry name" value="ATPase domain of HSP90 chaperone/DNA topoisomerase II/histidine kinase"/>
    <property type="match status" value="1"/>
</dbReference>
<keyword evidence="3" id="KW-0597">Phosphoprotein</keyword>
<feature type="domain" description="Histidine kinase" evidence="7">
    <location>
        <begin position="463"/>
        <end position="712"/>
    </location>
</feature>
<keyword evidence="9" id="KW-1185">Reference proteome</keyword>
<dbReference type="RefSeq" id="WP_151166586.1">
    <property type="nucleotide sequence ID" value="NZ_WACR01000003.1"/>
</dbReference>
<feature type="transmembrane region" description="Helical" evidence="5">
    <location>
        <begin position="181"/>
        <end position="202"/>
    </location>
</feature>
<dbReference type="Pfam" id="PF02518">
    <property type="entry name" value="HATPase_c"/>
    <property type="match status" value="1"/>
</dbReference>
<feature type="transmembrane region" description="Helical" evidence="5">
    <location>
        <begin position="300"/>
        <end position="324"/>
    </location>
</feature>
<dbReference type="Gene3D" id="3.30.565.10">
    <property type="entry name" value="Histidine kinase-like ATPase, C-terminal domain"/>
    <property type="match status" value="1"/>
</dbReference>
<feature type="signal peptide" evidence="6">
    <location>
        <begin position="1"/>
        <end position="20"/>
    </location>
</feature>
<dbReference type="InterPro" id="IPR005467">
    <property type="entry name" value="His_kinase_dom"/>
</dbReference>
<dbReference type="SMART" id="SM00387">
    <property type="entry name" value="HATPase_c"/>
    <property type="match status" value="1"/>
</dbReference>
<keyword evidence="5" id="KW-0812">Transmembrane</keyword>
<dbReference type="PANTHER" id="PTHR43065:SF50">
    <property type="entry name" value="HISTIDINE KINASE"/>
    <property type="match status" value="1"/>
</dbReference>
<dbReference type="Proteomes" id="UP000435357">
    <property type="component" value="Unassembled WGS sequence"/>
</dbReference>
<dbReference type="EMBL" id="WACR01000003">
    <property type="protein sequence ID" value="KAB1065043.1"/>
    <property type="molecule type" value="Genomic_DNA"/>
</dbReference>
<dbReference type="PRINTS" id="PR00344">
    <property type="entry name" value="BCTRLSENSOR"/>
</dbReference>
<feature type="transmembrane region" description="Helical" evidence="5">
    <location>
        <begin position="241"/>
        <end position="262"/>
    </location>
</feature>
<name>A0A6N6M5R5_9FLAO</name>
<dbReference type="Pfam" id="PF07696">
    <property type="entry name" value="7TMR-DISMED2"/>
    <property type="match status" value="1"/>
</dbReference>
<feature type="transmembrane region" description="Helical" evidence="5">
    <location>
        <begin position="209"/>
        <end position="229"/>
    </location>
</feature>
<comment type="catalytic activity">
    <reaction evidence="1">
        <text>ATP + protein L-histidine = ADP + protein N-phospho-L-histidine.</text>
        <dbReference type="EC" id="2.7.13.3"/>
    </reaction>
</comment>
<keyword evidence="5" id="KW-1133">Transmembrane helix</keyword>
<dbReference type="InterPro" id="IPR036890">
    <property type="entry name" value="HATPase_C_sf"/>
</dbReference>
<dbReference type="InterPro" id="IPR011622">
    <property type="entry name" value="7TMR_DISM_rcpt_extracell_dom2"/>
</dbReference>
<dbReference type="InterPro" id="IPR011623">
    <property type="entry name" value="7TMR_DISM_rcpt_extracell_dom1"/>
</dbReference>
<feature type="coiled-coil region" evidence="4">
    <location>
        <begin position="502"/>
        <end position="529"/>
    </location>
</feature>
<proteinExistence type="predicted"/>
<accession>A0A6N6M5R5</accession>
<dbReference type="Gene3D" id="2.60.40.2380">
    <property type="match status" value="1"/>
</dbReference>
<dbReference type="OrthoDB" id="9806995at2"/>
<dbReference type="InterPro" id="IPR004358">
    <property type="entry name" value="Sig_transdc_His_kin-like_C"/>
</dbReference>
<dbReference type="AlphaFoldDB" id="A0A6N6M5R5"/>
<evidence type="ECO:0000256" key="6">
    <source>
        <dbReference type="SAM" id="SignalP"/>
    </source>
</evidence>
<dbReference type="InterPro" id="IPR036097">
    <property type="entry name" value="HisK_dim/P_sf"/>
</dbReference>
<evidence type="ECO:0000256" key="1">
    <source>
        <dbReference type="ARBA" id="ARBA00000085"/>
    </source>
</evidence>
<feature type="coiled-coil region" evidence="4">
    <location>
        <begin position="384"/>
        <end position="454"/>
    </location>
</feature>
<feature type="transmembrane region" description="Helical" evidence="5">
    <location>
        <begin position="274"/>
        <end position="294"/>
    </location>
</feature>
<evidence type="ECO:0000259" key="7">
    <source>
        <dbReference type="PROSITE" id="PS50109"/>
    </source>
</evidence>
<evidence type="ECO:0000313" key="8">
    <source>
        <dbReference type="EMBL" id="KAB1065043.1"/>
    </source>
</evidence>
<dbReference type="Gene3D" id="1.10.287.130">
    <property type="match status" value="1"/>
</dbReference>
<protein>
    <recommendedName>
        <fullName evidence="2">histidine kinase</fullName>
        <ecNumber evidence="2">2.7.13.3</ecNumber>
    </recommendedName>
</protein>
<evidence type="ECO:0000256" key="4">
    <source>
        <dbReference type="SAM" id="Coils"/>
    </source>
</evidence>
<feature type="transmembrane region" description="Helical" evidence="5">
    <location>
        <begin position="331"/>
        <end position="349"/>
    </location>
</feature>
<evidence type="ECO:0000256" key="2">
    <source>
        <dbReference type="ARBA" id="ARBA00012438"/>
    </source>
</evidence>
<dbReference type="Pfam" id="PF07695">
    <property type="entry name" value="7TMR-DISM_7TM"/>
    <property type="match status" value="1"/>
</dbReference>
<gene>
    <name evidence="8" type="ORF">F3059_03585</name>
</gene>